<evidence type="ECO:0000313" key="3">
    <source>
        <dbReference type="Proteomes" id="UP001156666"/>
    </source>
</evidence>
<keyword evidence="1" id="KW-1133">Transmembrane helix</keyword>
<comment type="caution">
    <text evidence="2">The sequence shown here is derived from an EMBL/GenBank/DDBJ whole genome shotgun (WGS) entry which is preliminary data.</text>
</comment>
<dbReference type="Pfam" id="PF01148">
    <property type="entry name" value="CTP_transf_1"/>
    <property type="match status" value="1"/>
</dbReference>
<dbReference type="AlphaFoldDB" id="A0AA37SQ08"/>
<keyword evidence="1" id="KW-0472">Membrane</keyword>
<feature type="transmembrane region" description="Helical" evidence="1">
    <location>
        <begin position="12"/>
        <end position="28"/>
    </location>
</feature>
<dbReference type="PANTHER" id="PTHR31303">
    <property type="entry name" value="CTP-DEPENDENT DIACYLGLYCEROL KINASE 1"/>
    <property type="match status" value="1"/>
</dbReference>
<dbReference type="GO" id="GO:0004143">
    <property type="term" value="F:ATP-dependent diacylglycerol kinase activity"/>
    <property type="evidence" value="ECO:0007669"/>
    <property type="project" value="InterPro"/>
</dbReference>
<name>A0AA37SQ08_9BACT</name>
<dbReference type="PANTHER" id="PTHR31303:SF1">
    <property type="entry name" value="CTP-DEPENDENT DIACYLGLYCEROL KINASE 1"/>
    <property type="match status" value="1"/>
</dbReference>
<evidence type="ECO:0000313" key="2">
    <source>
        <dbReference type="EMBL" id="GLR18668.1"/>
    </source>
</evidence>
<dbReference type="EMBL" id="BSOH01000021">
    <property type="protein sequence ID" value="GLR18668.1"/>
    <property type="molecule type" value="Genomic_DNA"/>
</dbReference>
<sequence>MPSINAINRKSRGSTLYPVVVVICYLIQYWLGKYIYFFVPILILALADPMAEFAGRKWKYKPYSIFNNSKTISGSIGFFIIALIISAIGMFYFGNVNPAIMILCAIVIGILTTIGEAVSFKGYDNLVIPLCAVLGLYLFGV</sequence>
<protein>
    <recommendedName>
        <fullName evidence="4">Phosphatidate cytidylyltransferase</fullName>
    </recommendedName>
</protein>
<organism evidence="2 3">
    <name type="scientific">Portibacter lacus</name>
    <dbReference type="NCBI Taxonomy" id="1099794"/>
    <lineage>
        <taxon>Bacteria</taxon>
        <taxon>Pseudomonadati</taxon>
        <taxon>Bacteroidota</taxon>
        <taxon>Saprospiria</taxon>
        <taxon>Saprospirales</taxon>
        <taxon>Haliscomenobacteraceae</taxon>
        <taxon>Portibacter</taxon>
    </lineage>
</organism>
<keyword evidence="1" id="KW-0812">Transmembrane</keyword>
<feature type="transmembrane region" description="Helical" evidence="1">
    <location>
        <begin position="99"/>
        <end position="115"/>
    </location>
</feature>
<reference evidence="2" key="2">
    <citation type="submission" date="2023-01" db="EMBL/GenBank/DDBJ databases">
        <title>Draft genome sequence of Portibacter lacus strain NBRC 108769.</title>
        <authorList>
            <person name="Sun Q."/>
            <person name="Mori K."/>
        </authorList>
    </citation>
    <scope>NUCLEOTIDE SEQUENCE</scope>
    <source>
        <strain evidence="2">NBRC 108769</strain>
    </source>
</reference>
<proteinExistence type="predicted"/>
<feature type="transmembrane region" description="Helical" evidence="1">
    <location>
        <begin position="72"/>
        <end position="93"/>
    </location>
</feature>
<evidence type="ECO:0000256" key="1">
    <source>
        <dbReference type="SAM" id="Phobius"/>
    </source>
</evidence>
<keyword evidence="3" id="KW-1185">Reference proteome</keyword>
<evidence type="ECO:0008006" key="4">
    <source>
        <dbReference type="Google" id="ProtNLM"/>
    </source>
</evidence>
<reference evidence="2" key="1">
    <citation type="journal article" date="2014" name="Int. J. Syst. Evol. Microbiol.">
        <title>Complete genome sequence of Corynebacterium casei LMG S-19264T (=DSM 44701T), isolated from a smear-ripened cheese.</title>
        <authorList>
            <consortium name="US DOE Joint Genome Institute (JGI-PGF)"/>
            <person name="Walter F."/>
            <person name="Albersmeier A."/>
            <person name="Kalinowski J."/>
            <person name="Ruckert C."/>
        </authorList>
    </citation>
    <scope>NUCLEOTIDE SEQUENCE</scope>
    <source>
        <strain evidence="2">NBRC 108769</strain>
    </source>
</reference>
<feature type="transmembrane region" description="Helical" evidence="1">
    <location>
        <begin position="34"/>
        <end position="51"/>
    </location>
</feature>
<dbReference type="Proteomes" id="UP001156666">
    <property type="component" value="Unassembled WGS sequence"/>
</dbReference>
<dbReference type="InterPro" id="IPR037997">
    <property type="entry name" value="Dgk1-like"/>
</dbReference>
<gene>
    <name evidence="2" type="ORF">GCM10007940_32840</name>
</gene>
<accession>A0AA37SQ08</accession>